<dbReference type="GO" id="GO:0016987">
    <property type="term" value="F:sigma factor activity"/>
    <property type="evidence" value="ECO:0007669"/>
    <property type="project" value="UniProtKB-KW"/>
</dbReference>
<evidence type="ECO:0000256" key="2">
    <source>
        <dbReference type="ARBA" id="ARBA00023015"/>
    </source>
</evidence>
<dbReference type="Proteomes" id="UP000321425">
    <property type="component" value="Unassembled WGS sequence"/>
</dbReference>
<dbReference type="InterPro" id="IPR014284">
    <property type="entry name" value="RNA_pol_sigma-70_dom"/>
</dbReference>
<dbReference type="RefSeq" id="WP_091488479.1">
    <property type="nucleotide sequence ID" value="NZ_BJUX01000002.1"/>
</dbReference>
<evidence type="ECO:0000259" key="6">
    <source>
        <dbReference type="Pfam" id="PF04542"/>
    </source>
</evidence>
<dbReference type="Gene3D" id="1.10.10.10">
    <property type="entry name" value="Winged helix-like DNA-binding domain superfamily/Winged helix DNA-binding domain"/>
    <property type="match status" value="1"/>
</dbReference>
<keyword evidence="4" id="KW-0238">DNA-binding</keyword>
<dbReference type="AlphaFoldDB" id="A0A1H7ULH9"/>
<keyword evidence="5" id="KW-0804">Transcription</keyword>
<dbReference type="PANTHER" id="PTHR43133">
    <property type="entry name" value="RNA POLYMERASE ECF-TYPE SIGMA FACTO"/>
    <property type="match status" value="1"/>
</dbReference>
<accession>A0A1H7ULH9</accession>
<keyword evidence="3" id="KW-0731">Sigma factor</keyword>
<gene>
    <name evidence="8" type="primary">sigM</name>
    <name evidence="8" type="ORF">APU01nite_02860</name>
    <name evidence="9" type="ORF">SAMN04488100_11840</name>
</gene>
<dbReference type="STRING" id="426703.SAMN04488100_11840"/>
<dbReference type="SUPFAM" id="SSF88659">
    <property type="entry name" value="Sigma3 and sigma4 domains of RNA polymerase sigma factors"/>
    <property type="match status" value="1"/>
</dbReference>
<dbReference type="InterPro" id="IPR036388">
    <property type="entry name" value="WH-like_DNA-bd_sf"/>
</dbReference>
<dbReference type="Gene3D" id="1.10.1740.10">
    <property type="match status" value="1"/>
</dbReference>
<dbReference type="EMBL" id="FOBL01000018">
    <property type="protein sequence ID" value="SEL97594.1"/>
    <property type="molecule type" value="Genomic_DNA"/>
</dbReference>
<organism evidence="9 10">
    <name type="scientific">Alkalibacterium putridalgicola</name>
    <dbReference type="NCBI Taxonomy" id="426703"/>
    <lineage>
        <taxon>Bacteria</taxon>
        <taxon>Bacillati</taxon>
        <taxon>Bacillota</taxon>
        <taxon>Bacilli</taxon>
        <taxon>Lactobacillales</taxon>
        <taxon>Carnobacteriaceae</taxon>
        <taxon>Alkalibacterium</taxon>
    </lineage>
</organism>
<evidence type="ECO:0000256" key="5">
    <source>
        <dbReference type="ARBA" id="ARBA00023163"/>
    </source>
</evidence>
<name>A0A1H7ULH9_9LACT</name>
<dbReference type="PANTHER" id="PTHR43133:SF52">
    <property type="entry name" value="ECF RNA POLYMERASE SIGMA FACTOR SIGL"/>
    <property type="match status" value="1"/>
</dbReference>
<feature type="domain" description="RNA polymerase sigma factor 70 region 4 type 2" evidence="7">
    <location>
        <begin position="115"/>
        <end position="157"/>
    </location>
</feature>
<dbReference type="Proteomes" id="UP000198548">
    <property type="component" value="Unassembled WGS sequence"/>
</dbReference>
<sequence length="168" mass="20023">MKSDAMDRAYKKYHKELYLYALSLSRDEELAKDLVSETFYKAFIASNVPRGSFKYWLFRVLKNHFIDLKRTKQSSVSMGSYEKVLSDKSERGPAKSYIHKERDQRLYEHLMKLEPDSYREVIHLYYYGEMSIKDIAKTVGWSESNTKTTLYRARKKLGKALKEDHYEF</sequence>
<keyword evidence="2" id="KW-0805">Transcription regulation</keyword>
<dbReference type="OrthoDB" id="9795666at2"/>
<reference evidence="8 11" key="2">
    <citation type="submission" date="2019-07" db="EMBL/GenBank/DDBJ databases">
        <title>Whole genome shotgun sequence of Alkalibacterium putridalgicola NBRC 103243.</title>
        <authorList>
            <person name="Hosoyama A."/>
            <person name="Uohara A."/>
            <person name="Ohji S."/>
            <person name="Ichikawa N."/>
        </authorList>
    </citation>
    <scope>NUCLEOTIDE SEQUENCE [LARGE SCALE GENOMIC DNA]</scope>
    <source>
        <strain evidence="8 11">NBRC 103243</strain>
    </source>
</reference>
<keyword evidence="11" id="KW-1185">Reference proteome</keyword>
<protein>
    <submittedName>
        <fullName evidence="8">ECF RNA polymerase sigma factor SigM</fullName>
    </submittedName>
    <submittedName>
        <fullName evidence="9">RNA polymerase sigma-70 factor, ECF subfamily</fullName>
    </submittedName>
</protein>
<evidence type="ECO:0000313" key="8">
    <source>
        <dbReference type="EMBL" id="GEK88247.1"/>
    </source>
</evidence>
<evidence type="ECO:0000256" key="3">
    <source>
        <dbReference type="ARBA" id="ARBA00023082"/>
    </source>
</evidence>
<dbReference type="InterPro" id="IPR013325">
    <property type="entry name" value="RNA_pol_sigma_r2"/>
</dbReference>
<dbReference type="InterPro" id="IPR007627">
    <property type="entry name" value="RNA_pol_sigma70_r2"/>
</dbReference>
<comment type="similarity">
    <text evidence="1">Belongs to the sigma-70 factor family. ECF subfamily.</text>
</comment>
<evidence type="ECO:0000256" key="1">
    <source>
        <dbReference type="ARBA" id="ARBA00010641"/>
    </source>
</evidence>
<evidence type="ECO:0000313" key="9">
    <source>
        <dbReference type="EMBL" id="SEL97594.1"/>
    </source>
</evidence>
<dbReference type="CDD" id="cd06171">
    <property type="entry name" value="Sigma70_r4"/>
    <property type="match status" value="1"/>
</dbReference>
<dbReference type="GO" id="GO:0003677">
    <property type="term" value="F:DNA binding"/>
    <property type="evidence" value="ECO:0007669"/>
    <property type="project" value="UniProtKB-KW"/>
</dbReference>
<proteinExistence type="inferred from homology"/>
<dbReference type="NCBIfam" id="TIGR02937">
    <property type="entry name" value="sigma70-ECF"/>
    <property type="match status" value="1"/>
</dbReference>
<dbReference type="GO" id="GO:0006352">
    <property type="term" value="P:DNA-templated transcription initiation"/>
    <property type="evidence" value="ECO:0007669"/>
    <property type="project" value="InterPro"/>
</dbReference>
<reference evidence="9 10" key="1">
    <citation type="submission" date="2016-10" db="EMBL/GenBank/DDBJ databases">
        <authorList>
            <person name="de Groot N.N."/>
        </authorList>
    </citation>
    <scope>NUCLEOTIDE SEQUENCE [LARGE SCALE GENOMIC DNA]</scope>
    <source>
        <strain evidence="9 10">DSM 19182</strain>
    </source>
</reference>
<evidence type="ECO:0000313" key="10">
    <source>
        <dbReference type="Proteomes" id="UP000198548"/>
    </source>
</evidence>
<feature type="domain" description="RNA polymerase sigma-70 region 2" evidence="6">
    <location>
        <begin position="10"/>
        <end position="73"/>
    </location>
</feature>
<dbReference type="InterPro" id="IPR013324">
    <property type="entry name" value="RNA_pol_sigma_r3/r4-like"/>
</dbReference>
<evidence type="ECO:0000256" key="4">
    <source>
        <dbReference type="ARBA" id="ARBA00023125"/>
    </source>
</evidence>
<evidence type="ECO:0000313" key="11">
    <source>
        <dbReference type="Proteomes" id="UP000321425"/>
    </source>
</evidence>
<dbReference type="Pfam" id="PF08281">
    <property type="entry name" value="Sigma70_r4_2"/>
    <property type="match status" value="1"/>
</dbReference>
<dbReference type="SUPFAM" id="SSF88946">
    <property type="entry name" value="Sigma2 domain of RNA polymerase sigma factors"/>
    <property type="match status" value="1"/>
</dbReference>
<dbReference type="Pfam" id="PF04542">
    <property type="entry name" value="Sigma70_r2"/>
    <property type="match status" value="1"/>
</dbReference>
<dbReference type="EMBL" id="BJUX01000002">
    <property type="protein sequence ID" value="GEK88247.1"/>
    <property type="molecule type" value="Genomic_DNA"/>
</dbReference>
<evidence type="ECO:0000259" key="7">
    <source>
        <dbReference type="Pfam" id="PF08281"/>
    </source>
</evidence>
<dbReference type="InterPro" id="IPR013249">
    <property type="entry name" value="RNA_pol_sigma70_r4_t2"/>
</dbReference>
<dbReference type="InterPro" id="IPR039425">
    <property type="entry name" value="RNA_pol_sigma-70-like"/>
</dbReference>